<organism evidence="3 4">
    <name type="scientific">Chelatococcus reniformis</name>
    <dbReference type="NCBI Taxonomy" id="1494448"/>
    <lineage>
        <taxon>Bacteria</taxon>
        <taxon>Pseudomonadati</taxon>
        <taxon>Pseudomonadota</taxon>
        <taxon>Alphaproteobacteria</taxon>
        <taxon>Hyphomicrobiales</taxon>
        <taxon>Chelatococcaceae</taxon>
        <taxon>Chelatococcus</taxon>
    </lineage>
</organism>
<dbReference type="Pfam" id="PF13561">
    <property type="entry name" value="adh_short_C2"/>
    <property type="match status" value="1"/>
</dbReference>
<dbReference type="InterPro" id="IPR057326">
    <property type="entry name" value="KR_dom"/>
</dbReference>
<accession>A0A916UAE5</accession>
<comment type="caution">
    <text evidence="3">The sequence shown here is derived from an EMBL/GenBank/DDBJ whole genome shotgun (WGS) entry which is preliminary data.</text>
</comment>
<dbReference type="SMART" id="SM00822">
    <property type="entry name" value="PKS_KR"/>
    <property type="match status" value="1"/>
</dbReference>
<dbReference type="PRINTS" id="PR00081">
    <property type="entry name" value="GDHRDH"/>
</dbReference>
<dbReference type="InterPro" id="IPR020904">
    <property type="entry name" value="Sc_DH/Rdtase_CS"/>
</dbReference>
<dbReference type="AlphaFoldDB" id="A0A916UAE5"/>
<evidence type="ECO:0000259" key="2">
    <source>
        <dbReference type="SMART" id="SM00822"/>
    </source>
</evidence>
<reference evidence="3" key="1">
    <citation type="journal article" date="2014" name="Int. J. Syst. Evol. Microbiol.">
        <title>Complete genome sequence of Corynebacterium casei LMG S-19264T (=DSM 44701T), isolated from a smear-ripened cheese.</title>
        <authorList>
            <consortium name="US DOE Joint Genome Institute (JGI-PGF)"/>
            <person name="Walter F."/>
            <person name="Albersmeier A."/>
            <person name="Kalinowski J."/>
            <person name="Ruckert C."/>
        </authorList>
    </citation>
    <scope>NUCLEOTIDE SEQUENCE</scope>
    <source>
        <strain evidence="3">CGMCC 1.12919</strain>
    </source>
</reference>
<proteinExistence type="inferred from homology"/>
<dbReference type="GO" id="GO:0016616">
    <property type="term" value="F:oxidoreductase activity, acting on the CH-OH group of donors, NAD or NADP as acceptor"/>
    <property type="evidence" value="ECO:0007669"/>
    <property type="project" value="UniProtKB-ARBA"/>
</dbReference>
<dbReference type="GO" id="GO:0030497">
    <property type="term" value="P:fatty acid elongation"/>
    <property type="evidence" value="ECO:0007669"/>
    <property type="project" value="TreeGrafter"/>
</dbReference>
<reference evidence="3" key="2">
    <citation type="submission" date="2020-09" db="EMBL/GenBank/DDBJ databases">
        <authorList>
            <person name="Sun Q."/>
            <person name="Zhou Y."/>
        </authorList>
    </citation>
    <scope>NUCLEOTIDE SEQUENCE</scope>
    <source>
        <strain evidence="3">CGMCC 1.12919</strain>
    </source>
</reference>
<dbReference type="Proteomes" id="UP000637002">
    <property type="component" value="Unassembled WGS sequence"/>
</dbReference>
<evidence type="ECO:0000313" key="4">
    <source>
        <dbReference type="Proteomes" id="UP000637002"/>
    </source>
</evidence>
<dbReference type="SUPFAM" id="SSF51735">
    <property type="entry name" value="NAD(P)-binding Rossmann-fold domains"/>
    <property type="match status" value="1"/>
</dbReference>
<gene>
    <name evidence="3" type="ORF">GCM10010994_24630</name>
</gene>
<dbReference type="PRINTS" id="PR00080">
    <property type="entry name" value="SDRFAMILY"/>
</dbReference>
<dbReference type="PROSITE" id="PS00061">
    <property type="entry name" value="ADH_SHORT"/>
    <property type="match status" value="1"/>
</dbReference>
<evidence type="ECO:0000256" key="1">
    <source>
        <dbReference type="ARBA" id="ARBA00006484"/>
    </source>
</evidence>
<evidence type="ECO:0000313" key="3">
    <source>
        <dbReference type="EMBL" id="GGC65102.1"/>
    </source>
</evidence>
<protein>
    <submittedName>
        <fullName evidence="3">Dehydrogenase</fullName>
    </submittedName>
</protein>
<dbReference type="RefSeq" id="WP_188609461.1">
    <property type="nucleotide sequence ID" value="NZ_BMGG01000004.1"/>
</dbReference>
<dbReference type="InterPro" id="IPR002347">
    <property type="entry name" value="SDR_fam"/>
</dbReference>
<dbReference type="NCBIfam" id="NF005559">
    <property type="entry name" value="PRK07231.1"/>
    <property type="match status" value="1"/>
</dbReference>
<sequence length="253" mass="25661">MELSFSLAGRLALVTGGGQGNGRAIAAGLAAAGARVVVVDVNGETAEAAAAEIVRTGGGAWAAAVDVTDRAACRALADTIGRREGPVSILVNNAGILVRGPVDQADADGAWDRTLRVNVDGTYNMVRAFLPALRETRGAIINLGSIQSFIATPNSAAYTASKGAVLQLTKALAVELARDGIRVNAIAPGFIETPMTEATRARPESMAALLAHTPMRRVGQPAELAGAAVFLASAAASYVTGATLPVDGGYLAQ</sequence>
<dbReference type="EMBL" id="BMGG01000004">
    <property type="protein sequence ID" value="GGC65102.1"/>
    <property type="molecule type" value="Genomic_DNA"/>
</dbReference>
<dbReference type="PANTHER" id="PTHR42760:SF135">
    <property type="entry name" value="BLL7886 PROTEIN"/>
    <property type="match status" value="1"/>
</dbReference>
<dbReference type="FunFam" id="3.40.50.720:FF:000084">
    <property type="entry name" value="Short-chain dehydrogenase reductase"/>
    <property type="match status" value="1"/>
</dbReference>
<feature type="domain" description="Ketoreductase" evidence="2">
    <location>
        <begin position="10"/>
        <end position="189"/>
    </location>
</feature>
<dbReference type="InterPro" id="IPR036291">
    <property type="entry name" value="NAD(P)-bd_dom_sf"/>
</dbReference>
<name>A0A916UAE5_9HYPH</name>
<dbReference type="Gene3D" id="3.40.50.720">
    <property type="entry name" value="NAD(P)-binding Rossmann-like Domain"/>
    <property type="match status" value="1"/>
</dbReference>
<keyword evidence="4" id="KW-1185">Reference proteome</keyword>
<comment type="similarity">
    <text evidence="1">Belongs to the short-chain dehydrogenases/reductases (SDR) family.</text>
</comment>
<dbReference type="PANTHER" id="PTHR42760">
    <property type="entry name" value="SHORT-CHAIN DEHYDROGENASES/REDUCTASES FAMILY MEMBER"/>
    <property type="match status" value="1"/>
</dbReference>